<dbReference type="Proteomes" id="UP000887574">
    <property type="component" value="Unplaced"/>
</dbReference>
<proteinExistence type="predicted"/>
<evidence type="ECO:0000256" key="1">
    <source>
        <dbReference type="SAM" id="MobiDB-lite"/>
    </source>
</evidence>
<feature type="region of interest" description="Disordered" evidence="1">
    <location>
        <begin position="196"/>
        <end position="218"/>
    </location>
</feature>
<organism evidence="2 3">
    <name type="scientific">Ditylenchus dipsaci</name>
    <dbReference type="NCBI Taxonomy" id="166011"/>
    <lineage>
        <taxon>Eukaryota</taxon>
        <taxon>Metazoa</taxon>
        <taxon>Ecdysozoa</taxon>
        <taxon>Nematoda</taxon>
        <taxon>Chromadorea</taxon>
        <taxon>Rhabditida</taxon>
        <taxon>Tylenchina</taxon>
        <taxon>Tylenchomorpha</taxon>
        <taxon>Sphaerularioidea</taxon>
        <taxon>Anguinidae</taxon>
        <taxon>Anguininae</taxon>
        <taxon>Ditylenchus</taxon>
    </lineage>
</organism>
<protein>
    <submittedName>
        <fullName evidence="3">Uncharacterized protein</fullName>
    </submittedName>
</protein>
<feature type="compositionally biased region" description="Polar residues" evidence="1">
    <location>
        <begin position="196"/>
        <end position="214"/>
    </location>
</feature>
<feature type="region of interest" description="Disordered" evidence="1">
    <location>
        <begin position="391"/>
        <end position="416"/>
    </location>
</feature>
<feature type="compositionally biased region" description="Polar residues" evidence="1">
    <location>
        <begin position="581"/>
        <end position="599"/>
    </location>
</feature>
<feature type="region of interest" description="Disordered" evidence="1">
    <location>
        <begin position="564"/>
        <end position="701"/>
    </location>
</feature>
<feature type="compositionally biased region" description="Polar residues" evidence="1">
    <location>
        <begin position="472"/>
        <end position="516"/>
    </location>
</feature>
<feature type="compositionally biased region" description="Polar residues" evidence="1">
    <location>
        <begin position="651"/>
        <end position="664"/>
    </location>
</feature>
<evidence type="ECO:0000313" key="3">
    <source>
        <dbReference type="WBParaSite" id="jg726"/>
    </source>
</evidence>
<feature type="region of interest" description="Disordered" evidence="1">
    <location>
        <begin position="468"/>
        <end position="516"/>
    </location>
</feature>
<sequence length="889" mass="98056">MNARLSQNLSANSTVDRCITPDSLIESGSDSASVIVTKKSLITQQKSIFPFLNNSFIRDHEKSTETNALVPSVGSEFGSLTSVNIAQEDDQDLDSGIGVQSGTLFAASDPENHRLFELRRIPTTEVIRRSTSNLNNNSLTQDIADSNWELNEADEMQGNIVPGYGNLAGQQQHPQQQYINNNNARQFVQAPLTNSITPSSRSMSNLHRANVSPQRTRRRWNVPAQQQPQQHGSFTSPNACQNFSPAQQITPTSLNMSQQNMIYSPNNNNTSSPYNNNSTTSFVDAAGGGNYAYLQQTPEAAPHWSNASAGYRNYTGSYSTVQAPPPNKNIDGVFERQTAQRNSFSKRYLNNVEEKTLWSPAAPINEQAKRRSFKTKNFGVLASSAAISSSVSEGHSRRRFQARDSHANSSFNRSGDLAFAQNTSSSRLLSRIKQQRKTTEIGNDVEASVFRSRSRSPSQLAMQYIAAGNKADSATPSPSSTVTRSWRQSQGPSSVHSTPSRSNMRLSSVTSNLPQTTNKLQEAREMLKKSQENLSAAADFCPTPLALLLSQKSLAQSIRDLRKNSNPDLTNENLFGEDTPDSNLVAQDSSNNQYYSTLPKNLRRGVQKKLDKSSSRFRNPAEQTTTSGDSDNNTPDISSSQRNGMTKDSRMNSANSSSPITTTFGGAGRTILNLPQRNEVPTRSVSSVESMGRFNRPGTRAYDQLNGISTRKTPNYLAQRFGMSDFGAPDMVENDDNCTARSQSSSIDLSSSLTNIAESDLLNTQTAKKMAMHASECIQEMTKATDKLLGTRQLINKDTSIEPAEKETLLAGVGRAIGCFRVRLDSALPEFSSSNFIFASWPAINCHLSFNEMWKWVSQLREELREHSKQLLTRNMLQLQTELEIDSPE</sequence>
<keyword evidence="2" id="KW-1185">Reference proteome</keyword>
<feature type="compositionally biased region" description="Polar residues" evidence="1">
    <location>
        <begin position="621"/>
        <end position="644"/>
    </location>
</feature>
<reference evidence="3" key="1">
    <citation type="submission" date="2022-11" db="UniProtKB">
        <authorList>
            <consortium name="WormBaseParasite"/>
        </authorList>
    </citation>
    <scope>IDENTIFICATION</scope>
</reference>
<accession>A0A915EJ63</accession>
<dbReference type="WBParaSite" id="jg726">
    <property type="protein sequence ID" value="jg726"/>
    <property type="gene ID" value="jg726"/>
</dbReference>
<name>A0A915EJ63_9BILA</name>
<dbReference type="AlphaFoldDB" id="A0A915EJ63"/>
<evidence type="ECO:0000313" key="2">
    <source>
        <dbReference type="Proteomes" id="UP000887574"/>
    </source>
</evidence>
<feature type="compositionally biased region" description="Polar residues" evidence="1">
    <location>
        <begin position="673"/>
        <end position="689"/>
    </location>
</feature>